<dbReference type="Pfam" id="PF06003">
    <property type="entry name" value="SMN_Tudor"/>
    <property type="match status" value="1"/>
</dbReference>
<proteinExistence type="evidence at transcript level"/>
<keyword evidence="7" id="KW-0539">Nucleus</keyword>
<comment type="function">
    <text evidence="8">Involved in spliceosome assembly.</text>
</comment>
<dbReference type="GO" id="GO:0006397">
    <property type="term" value="P:mRNA processing"/>
    <property type="evidence" value="ECO:0007669"/>
    <property type="project" value="UniProtKB-KW"/>
</dbReference>
<dbReference type="AlphaFoldDB" id="U5EX11"/>
<evidence type="ECO:0000313" key="13">
    <source>
        <dbReference type="EMBL" id="JAB59570.1"/>
    </source>
</evidence>
<dbReference type="GO" id="GO:0003723">
    <property type="term" value="F:RNA binding"/>
    <property type="evidence" value="ECO:0007669"/>
    <property type="project" value="InterPro"/>
</dbReference>
<dbReference type="GO" id="GO:0000381">
    <property type="term" value="P:regulation of alternative mRNA splicing, via spliceosome"/>
    <property type="evidence" value="ECO:0007669"/>
    <property type="project" value="TreeGrafter"/>
</dbReference>
<evidence type="ECO:0000256" key="2">
    <source>
        <dbReference type="ARBA" id="ARBA00004408"/>
    </source>
</evidence>
<dbReference type="GO" id="GO:0071011">
    <property type="term" value="C:precatalytic spliceosome"/>
    <property type="evidence" value="ECO:0007669"/>
    <property type="project" value="TreeGrafter"/>
</dbReference>
<dbReference type="GO" id="GO:0005737">
    <property type="term" value="C:cytoplasm"/>
    <property type="evidence" value="ECO:0007669"/>
    <property type="project" value="InterPro"/>
</dbReference>
<accession>U5EX11</accession>
<sequence length="247" mass="28074">MADDLQNYKLQLQQVEAVLSSDPENTELLKLKQDLEEVIELTRDLIKAQGDEQQKRYIEPTTSAGLYDGAETSLTSEQGSKKAIASHSKQPTKLWKVGDKCSAKWTDDGQYYDATIEGITGDEVNIIFDAYQNRSTTLLAELKERKVRNEVFPSNSNKRLRPNQKEYLKKKKQKKLQRFKELEEEREGEKNKWLSFTQKNTKKTGVKIKSIFASPENVNGRVGIGTCGVSGKGMTDYSHGEKYRKGV</sequence>
<evidence type="ECO:0000256" key="6">
    <source>
        <dbReference type="ARBA" id="ARBA00023187"/>
    </source>
</evidence>
<keyword evidence="11" id="KW-0175">Coiled coil</keyword>
<dbReference type="GO" id="GO:0015030">
    <property type="term" value="C:Cajal body"/>
    <property type="evidence" value="ECO:0007669"/>
    <property type="project" value="UniProtKB-SubCell"/>
</dbReference>
<dbReference type="CDD" id="cd20399">
    <property type="entry name" value="Tudor_SPF30"/>
    <property type="match status" value="1"/>
</dbReference>
<protein>
    <recommendedName>
        <fullName evidence="9">Survival of motor neuron-related-splicing factor 30</fullName>
    </recommendedName>
    <alternativeName>
        <fullName evidence="10">Survival motor neuron domain-containing protein 1</fullName>
    </alternativeName>
</protein>
<dbReference type="PANTHER" id="PTHR13681">
    <property type="entry name" value="SURVIVAL OF MOTOR NEURON-RELATED-SPLICING FACTOR 30-RELATED"/>
    <property type="match status" value="1"/>
</dbReference>
<feature type="coiled-coil region" evidence="11">
    <location>
        <begin position="165"/>
        <end position="192"/>
    </location>
</feature>
<dbReference type="Gene3D" id="2.30.30.140">
    <property type="match status" value="1"/>
</dbReference>
<keyword evidence="5" id="KW-0747">Spliceosome</keyword>
<evidence type="ECO:0000259" key="12">
    <source>
        <dbReference type="PROSITE" id="PS50304"/>
    </source>
</evidence>
<comment type="subcellular location">
    <subcellularLocation>
        <location evidence="1">Nucleus speckle</location>
    </subcellularLocation>
    <subcellularLocation>
        <location evidence="2">Nucleus</location>
        <location evidence="2">Cajal body</location>
    </subcellularLocation>
</comment>
<dbReference type="InterPro" id="IPR010304">
    <property type="entry name" value="SMN_Tudor"/>
</dbReference>
<comment type="similarity">
    <text evidence="3">Belongs to the SMN family.</text>
</comment>
<reference evidence="13" key="1">
    <citation type="journal article" date="2014" name="Insect Biochem. Mol. Biol.">
        <title>An insight into the sialome of the frog biting fly, Corethrella appendiculata.</title>
        <authorList>
            <person name="Ribeiro J.M.C."/>
            <person name="Chagas A.C."/>
            <person name="Pham V.M."/>
            <person name="Lounibos L.P."/>
            <person name="Calvo E."/>
        </authorList>
    </citation>
    <scope>NUCLEOTIDE SEQUENCE</scope>
    <source>
        <tissue evidence="13">Salivary glands</tissue>
    </source>
</reference>
<dbReference type="InterPro" id="IPR002999">
    <property type="entry name" value="Tudor"/>
</dbReference>
<dbReference type="PANTHER" id="PTHR13681:SF26">
    <property type="entry name" value="SURVIVAL OF MOTOR NEURON-RELATED-SPLICING FACTOR 30"/>
    <property type="match status" value="1"/>
</dbReference>
<name>U5EX11_9DIPT</name>
<organism evidence="13">
    <name type="scientific">Corethrella appendiculata</name>
    <dbReference type="NCBI Taxonomy" id="1370023"/>
    <lineage>
        <taxon>Eukaryota</taxon>
        <taxon>Metazoa</taxon>
        <taxon>Ecdysozoa</taxon>
        <taxon>Arthropoda</taxon>
        <taxon>Hexapoda</taxon>
        <taxon>Insecta</taxon>
        <taxon>Pterygota</taxon>
        <taxon>Neoptera</taxon>
        <taxon>Endopterygota</taxon>
        <taxon>Diptera</taxon>
        <taxon>Nematocera</taxon>
        <taxon>Culicoidea</taxon>
        <taxon>Chaoboridae</taxon>
        <taxon>Corethrella</taxon>
    </lineage>
</organism>
<dbReference type="SUPFAM" id="SSF63748">
    <property type="entry name" value="Tudor/PWWP/MBT"/>
    <property type="match status" value="1"/>
</dbReference>
<evidence type="ECO:0000256" key="4">
    <source>
        <dbReference type="ARBA" id="ARBA00022664"/>
    </source>
</evidence>
<evidence type="ECO:0000256" key="7">
    <source>
        <dbReference type="ARBA" id="ARBA00023242"/>
    </source>
</evidence>
<dbReference type="SMART" id="SM00333">
    <property type="entry name" value="TUDOR"/>
    <property type="match status" value="1"/>
</dbReference>
<keyword evidence="4" id="KW-0507">mRNA processing</keyword>
<evidence type="ECO:0000256" key="5">
    <source>
        <dbReference type="ARBA" id="ARBA00022728"/>
    </source>
</evidence>
<feature type="domain" description="Tudor" evidence="12">
    <location>
        <begin position="94"/>
        <end position="152"/>
    </location>
</feature>
<evidence type="ECO:0000256" key="1">
    <source>
        <dbReference type="ARBA" id="ARBA00004324"/>
    </source>
</evidence>
<dbReference type="EMBL" id="GANO01000301">
    <property type="protein sequence ID" value="JAB59570.1"/>
    <property type="molecule type" value="mRNA"/>
</dbReference>
<dbReference type="GO" id="GO:0016607">
    <property type="term" value="C:nuclear speck"/>
    <property type="evidence" value="ECO:0007669"/>
    <property type="project" value="UniProtKB-SubCell"/>
</dbReference>
<keyword evidence="6" id="KW-0508">mRNA splicing</keyword>
<evidence type="ECO:0000256" key="3">
    <source>
        <dbReference type="ARBA" id="ARBA00005371"/>
    </source>
</evidence>
<evidence type="ECO:0000256" key="11">
    <source>
        <dbReference type="SAM" id="Coils"/>
    </source>
</evidence>
<evidence type="ECO:0000256" key="8">
    <source>
        <dbReference type="ARBA" id="ARBA00037618"/>
    </source>
</evidence>
<evidence type="ECO:0000256" key="9">
    <source>
        <dbReference type="ARBA" id="ARBA00041083"/>
    </source>
</evidence>
<dbReference type="GO" id="GO:0008380">
    <property type="term" value="P:RNA splicing"/>
    <property type="evidence" value="ECO:0007669"/>
    <property type="project" value="UniProtKB-KW"/>
</dbReference>
<dbReference type="PROSITE" id="PS50304">
    <property type="entry name" value="TUDOR"/>
    <property type="match status" value="1"/>
</dbReference>
<evidence type="ECO:0000256" key="10">
    <source>
        <dbReference type="ARBA" id="ARBA00042567"/>
    </source>
</evidence>